<feature type="compositionally biased region" description="Low complexity" evidence="1">
    <location>
        <begin position="346"/>
        <end position="359"/>
    </location>
</feature>
<feature type="region of interest" description="Disordered" evidence="1">
    <location>
        <begin position="1048"/>
        <end position="1107"/>
    </location>
</feature>
<feature type="compositionally biased region" description="Polar residues" evidence="1">
    <location>
        <begin position="111"/>
        <end position="123"/>
    </location>
</feature>
<dbReference type="SMART" id="SM00324">
    <property type="entry name" value="RhoGAP"/>
    <property type="match status" value="1"/>
</dbReference>
<dbReference type="SUPFAM" id="SSF48350">
    <property type="entry name" value="GTPase activation domain, GAP"/>
    <property type="match status" value="1"/>
</dbReference>
<keyword evidence="4" id="KW-1185">Reference proteome</keyword>
<dbReference type="CDD" id="cd00159">
    <property type="entry name" value="RhoGAP"/>
    <property type="match status" value="1"/>
</dbReference>
<feature type="compositionally biased region" description="Polar residues" evidence="1">
    <location>
        <begin position="13"/>
        <end position="27"/>
    </location>
</feature>
<feature type="compositionally biased region" description="Polar residues" evidence="1">
    <location>
        <begin position="668"/>
        <end position="684"/>
    </location>
</feature>
<feature type="domain" description="Rho-GAP" evidence="2">
    <location>
        <begin position="791"/>
        <end position="1019"/>
    </location>
</feature>
<feature type="compositionally biased region" description="Basic and acidic residues" evidence="1">
    <location>
        <begin position="220"/>
        <end position="231"/>
    </location>
</feature>
<dbReference type="Proteomes" id="UP001214628">
    <property type="component" value="Chromosome 1"/>
</dbReference>
<feature type="compositionally biased region" description="Polar residues" evidence="1">
    <location>
        <begin position="568"/>
        <end position="577"/>
    </location>
</feature>
<feature type="compositionally biased region" description="Polar residues" evidence="1">
    <location>
        <begin position="134"/>
        <end position="150"/>
    </location>
</feature>
<feature type="region of interest" description="Disordered" evidence="1">
    <location>
        <begin position="1"/>
        <end position="150"/>
    </location>
</feature>
<feature type="compositionally biased region" description="Low complexity" evidence="1">
    <location>
        <begin position="685"/>
        <end position="696"/>
    </location>
</feature>
<evidence type="ECO:0000313" key="4">
    <source>
        <dbReference type="Proteomes" id="UP001214628"/>
    </source>
</evidence>
<gene>
    <name evidence="3" type="ORF">MPSI1_000180</name>
</gene>
<dbReference type="Gene3D" id="1.10.555.10">
    <property type="entry name" value="Rho GTPase activation protein"/>
    <property type="match status" value="1"/>
</dbReference>
<feature type="compositionally biased region" description="Polar residues" evidence="1">
    <location>
        <begin position="360"/>
        <end position="378"/>
    </location>
</feature>
<evidence type="ECO:0000256" key="1">
    <source>
        <dbReference type="SAM" id="MobiDB-lite"/>
    </source>
</evidence>
<feature type="compositionally biased region" description="Low complexity" evidence="1">
    <location>
        <begin position="733"/>
        <end position="743"/>
    </location>
</feature>
<feature type="compositionally biased region" description="Polar residues" evidence="1">
    <location>
        <begin position="234"/>
        <end position="244"/>
    </location>
</feature>
<proteinExistence type="predicted"/>
<feature type="compositionally biased region" description="Low complexity" evidence="1">
    <location>
        <begin position="69"/>
        <end position="93"/>
    </location>
</feature>
<dbReference type="GO" id="GO:0007264">
    <property type="term" value="P:small GTPase-mediated signal transduction"/>
    <property type="evidence" value="ECO:0007669"/>
    <property type="project" value="InterPro"/>
</dbReference>
<feature type="compositionally biased region" description="Polar residues" evidence="1">
    <location>
        <begin position="280"/>
        <end position="290"/>
    </location>
</feature>
<feature type="compositionally biased region" description="Polar residues" evidence="1">
    <location>
        <begin position="307"/>
        <end position="318"/>
    </location>
</feature>
<evidence type="ECO:0000313" key="3">
    <source>
        <dbReference type="EMBL" id="WFD41549.1"/>
    </source>
</evidence>
<organism evidence="3 4">
    <name type="scientific">Malassezia psittaci</name>
    <dbReference type="NCBI Taxonomy" id="1821823"/>
    <lineage>
        <taxon>Eukaryota</taxon>
        <taxon>Fungi</taxon>
        <taxon>Dikarya</taxon>
        <taxon>Basidiomycota</taxon>
        <taxon>Ustilaginomycotina</taxon>
        <taxon>Malasseziomycetes</taxon>
        <taxon>Malasseziales</taxon>
        <taxon>Malasseziaceae</taxon>
        <taxon>Malassezia</taxon>
    </lineage>
</organism>
<accession>A0AAF0JCR8</accession>
<feature type="region of interest" description="Disordered" evidence="1">
    <location>
        <begin position="268"/>
        <end position="468"/>
    </location>
</feature>
<feature type="region of interest" description="Disordered" evidence="1">
    <location>
        <begin position="898"/>
        <end position="925"/>
    </location>
</feature>
<protein>
    <recommendedName>
        <fullName evidence="2">Rho-GAP domain-containing protein</fullName>
    </recommendedName>
</protein>
<feature type="compositionally biased region" description="Polar residues" evidence="1">
    <location>
        <begin position="543"/>
        <end position="562"/>
    </location>
</feature>
<sequence length="1107" mass="117188">MHNFLGRRKAERSSVTGTPEEASTSSGMRDASSREASLASSNNSTTSKGSSTLQRISKLRNMRVPNRWVPGRSPSSSESQPNSVSSVTSTGSGKASPPVDTRVQDEVPRRPSTSFGGQRNSFSALRHSLERGTRASSSLAVRTSGEENISGSVIDASDLVKAPISLGISMSDAPPAAEDDPVFVETSSAHAYTPQSAQSTAPVLPPVDTSPLQSPQVDQEESHLLEAKDKSPLLQGTFQPSNTTALSLESTQAEEAIQDTLDDANLSFADAAETLHESPLSDTQNESTLSPRIDSSVEAGEHMLPTLETSIEDQSNHATEARTSSKEEAKELDEEQAAPQAQLTESPQISSAPSLSSQPVEDQQSNASPKSDHASSANRETHESDIVSQPPLAKDISNDNVVQGNGPASPVVAGSAADSHDGRPLQPTATNKDEQVENDDTAIESTKIQAPLSPSTSPTLMVTPSEPISSPLTSMDSYIPAAALSTMPYEPTTGSAPPAVSIMPWQTVSQRDTVTASSIEAPLSSSSAAESDSVPETSAKPFMSTSLPVTGAGFTSTKTAESSPKLDSPSTASSLPASETPRKRDVPLSPVNMPRASSAMDLPNLAQSESDTTSLHTGMFGSIGKRGWDMVRGWKQPLPAVRKNTALGTSRIEANKGGDARRRSIFSSGLSSVNRNPFSQNTQNTTSSPRSAATTSPTRIWLDWLEAGPSSGGIPSSSSRTKLRGLRSATPMLSSSTSMQSLRLSPRLNEEKSTAPAPSALFGMPLGQAVYASRITSSHPAINSGEVTNQGKLPTRSEAQDTQLPRLVSRCIQSLEKWGLDEEGIYRISGRSSHSLRLRAFWDNPAADLNMAEISPADLDVHSVCSVLKMYLRELPERLIPADIAGELDRIVAECHASDRLSSEPSPASPNSTPSSDIEHRPAEASPWDDRAADLLVTHVAPLMHRIPSAQWFLLRELAEHLGVLIEPSTVVRTKMPLSNLTLVLAPTLQVSGLVFMALVQHRSRLFTETTLPTLDSVSEEAGLSHPFSPTDTEFIPPVFGTQTVQEMDSEETPSTSTTPSAAGAPTSALGLIPSPDTPPVMHQTDLSNLAPPMSPVANAAVSSSPT</sequence>
<name>A0AAF0JCR8_9BASI</name>
<feature type="region of interest" description="Disordered" evidence="1">
    <location>
        <begin position="513"/>
        <end position="600"/>
    </location>
</feature>
<dbReference type="InterPro" id="IPR039767">
    <property type="entry name" value="RALBP1"/>
</dbReference>
<dbReference type="Pfam" id="PF00620">
    <property type="entry name" value="RhoGAP"/>
    <property type="match status" value="1"/>
</dbReference>
<dbReference type="EMBL" id="CP118375">
    <property type="protein sequence ID" value="WFD41549.1"/>
    <property type="molecule type" value="Genomic_DNA"/>
</dbReference>
<feature type="compositionally biased region" description="Polar residues" evidence="1">
    <location>
        <begin position="189"/>
        <end position="201"/>
    </location>
</feature>
<dbReference type="PANTHER" id="PTHR12783">
    <property type="entry name" value="RALA BINDING PROTEIN 1 RALBP1"/>
    <property type="match status" value="1"/>
</dbReference>
<feature type="compositionally biased region" description="Polar residues" evidence="1">
    <location>
        <begin position="443"/>
        <end position="468"/>
    </location>
</feature>
<dbReference type="PROSITE" id="PS50238">
    <property type="entry name" value="RHOGAP"/>
    <property type="match status" value="1"/>
</dbReference>
<feature type="compositionally biased region" description="Low complexity" evidence="1">
    <location>
        <begin position="1053"/>
        <end position="1072"/>
    </location>
</feature>
<reference evidence="3" key="1">
    <citation type="submission" date="2023-02" db="EMBL/GenBank/DDBJ databases">
        <title>Mating type loci evolution in Malassezia.</title>
        <authorList>
            <person name="Coelho M.A."/>
        </authorList>
    </citation>
    <scope>NUCLEOTIDE SEQUENCE</scope>
    <source>
        <strain evidence="3">CBS 14136</strain>
    </source>
</reference>
<feature type="region of interest" description="Disordered" evidence="1">
    <location>
        <begin position="709"/>
        <end position="743"/>
    </location>
</feature>
<feature type="region of interest" description="Disordered" evidence="1">
    <location>
        <begin position="668"/>
        <end position="696"/>
    </location>
</feature>
<dbReference type="GO" id="GO:0005096">
    <property type="term" value="F:GTPase activator activity"/>
    <property type="evidence" value="ECO:0007669"/>
    <property type="project" value="InterPro"/>
</dbReference>
<feature type="compositionally biased region" description="Basic residues" evidence="1">
    <location>
        <begin position="1"/>
        <end position="10"/>
    </location>
</feature>
<feature type="region of interest" description="Disordered" evidence="1">
    <location>
        <begin position="189"/>
        <end position="244"/>
    </location>
</feature>
<feature type="compositionally biased region" description="Low complexity" evidence="1">
    <location>
        <begin position="709"/>
        <end position="719"/>
    </location>
</feature>
<dbReference type="InterPro" id="IPR000198">
    <property type="entry name" value="RhoGAP_dom"/>
</dbReference>
<dbReference type="PANTHER" id="PTHR12783:SF5">
    <property type="entry name" value="RALA-BINDING PROTEIN 1"/>
    <property type="match status" value="1"/>
</dbReference>
<dbReference type="AlphaFoldDB" id="A0AAF0JCR8"/>
<feature type="compositionally biased region" description="Low complexity" evidence="1">
    <location>
        <begin position="516"/>
        <end position="532"/>
    </location>
</feature>
<evidence type="ECO:0000259" key="2">
    <source>
        <dbReference type="PROSITE" id="PS50238"/>
    </source>
</evidence>
<feature type="compositionally biased region" description="Low complexity" evidence="1">
    <location>
        <begin position="1096"/>
        <end position="1107"/>
    </location>
</feature>
<dbReference type="InterPro" id="IPR008936">
    <property type="entry name" value="Rho_GTPase_activation_prot"/>
</dbReference>
<dbReference type="GO" id="GO:0031267">
    <property type="term" value="F:small GTPase binding"/>
    <property type="evidence" value="ECO:0007669"/>
    <property type="project" value="InterPro"/>
</dbReference>
<feature type="compositionally biased region" description="Low complexity" evidence="1">
    <location>
        <begin position="903"/>
        <end position="916"/>
    </location>
</feature>
<feature type="compositionally biased region" description="Low complexity" evidence="1">
    <location>
        <begin position="36"/>
        <end position="52"/>
    </location>
</feature>
<feature type="compositionally biased region" description="Basic and acidic residues" evidence="1">
    <location>
        <begin position="319"/>
        <end position="329"/>
    </location>
</feature>